<proteinExistence type="predicted"/>
<dbReference type="EMBL" id="SDPU01000020">
    <property type="protein sequence ID" value="RYU12987.1"/>
    <property type="molecule type" value="Genomic_DNA"/>
</dbReference>
<gene>
    <name evidence="2" type="ORF">ETU37_08575</name>
</gene>
<dbReference type="Pfam" id="PF12706">
    <property type="entry name" value="Lactamase_B_2"/>
    <property type="match status" value="1"/>
</dbReference>
<dbReference type="SUPFAM" id="SSF56281">
    <property type="entry name" value="Metallo-hydrolase/oxidoreductase"/>
    <property type="match status" value="1"/>
</dbReference>
<organism evidence="2 3">
    <name type="scientific">Nocardioides iriomotensis</name>
    <dbReference type="NCBI Taxonomy" id="715784"/>
    <lineage>
        <taxon>Bacteria</taxon>
        <taxon>Bacillati</taxon>
        <taxon>Actinomycetota</taxon>
        <taxon>Actinomycetes</taxon>
        <taxon>Propionibacteriales</taxon>
        <taxon>Nocardioidaceae</taxon>
        <taxon>Nocardioides</taxon>
    </lineage>
</organism>
<accession>A0A4Q5J309</accession>
<dbReference type="GO" id="GO:0042781">
    <property type="term" value="F:3'-tRNA processing endoribonuclease activity"/>
    <property type="evidence" value="ECO:0007669"/>
    <property type="project" value="TreeGrafter"/>
</dbReference>
<dbReference type="Gene3D" id="3.60.15.10">
    <property type="entry name" value="Ribonuclease Z/Hydroxyacylglutathione hydrolase-like"/>
    <property type="match status" value="1"/>
</dbReference>
<reference evidence="2 3" key="1">
    <citation type="submission" date="2019-01" db="EMBL/GenBank/DDBJ databases">
        <title>Nocardioides guangzhouensis sp. nov., an actinobacterium isolated from soil.</title>
        <authorList>
            <person name="Fu Y."/>
            <person name="Cai Y."/>
            <person name="Lin Z."/>
            <person name="Chen P."/>
        </authorList>
    </citation>
    <scope>NUCLEOTIDE SEQUENCE [LARGE SCALE GENOMIC DNA]</scope>
    <source>
        <strain evidence="2 3">NBRC 105384</strain>
    </source>
</reference>
<protein>
    <submittedName>
        <fullName evidence="2">MBL fold metallo-hydrolase</fullName>
    </submittedName>
</protein>
<evidence type="ECO:0000259" key="1">
    <source>
        <dbReference type="Pfam" id="PF12706"/>
    </source>
</evidence>
<feature type="domain" description="Metallo-beta-lactamase" evidence="1">
    <location>
        <begin position="37"/>
        <end position="223"/>
    </location>
</feature>
<dbReference type="Proteomes" id="UP000291189">
    <property type="component" value="Unassembled WGS sequence"/>
</dbReference>
<dbReference type="PANTHER" id="PTHR46018">
    <property type="entry name" value="ZINC PHOSPHODIESTERASE ELAC PROTEIN 1"/>
    <property type="match status" value="1"/>
</dbReference>
<comment type="caution">
    <text evidence="2">The sequence shown here is derived from an EMBL/GenBank/DDBJ whole genome shotgun (WGS) entry which is preliminary data.</text>
</comment>
<dbReference type="CDD" id="cd07716">
    <property type="entry name" value="RNaseZ_short-form-like_MBL-fold"/>
    <property type="match status" value="1"/>
</dbReference>
<keyword evidence="3" id="KW-1185">Reference proteome</keyword>
<evidence type="ECO:0000313" key="3">
    <source>
        <dbReference type="Proteomes" id="UP000291189"/>
    </source>
</evidence>
<dbReference type="OrthoDB" id="9800940at2"/>
<dbReference type="PANTHER" id="PTHR46018:SF4">
    <property type="entry name" value="METALLO-HYDROLASE YHFI-RELATED"/>
    <property type="match status" value="1"/>
</dbReference>
<evidence type="ECO:0000313" key="2">
    <source>
        <dbReference type="EMBL" id="RYU12987.1"/>
    </source>
</evidence>
<keyword evidence="2" id="KW-0378">Hydrolase</keyword>
<dbReference type="AlphaFoldDB" id="A0A4Q5J309"/>
<dbReference type="RefSeq" id="WP_129986806.1">
    <property type="nucleotide sequence ID" value="NZ_SDPU01000020.1"/>
</dbReference>
<name>A0A4Q5J309_9ACTN</name>
<dbReference type="InterPro" id="IPR036866">
    <property type="entry name" value="RibonucZ/Hydroxyglut_hydro"/>
</dbReference>
<dbReference type="InterPro" id="IPR001279">
    <property type="entry name" value="Metallo-B-lactamas"/>
</dbReference>
<sequence length="255" mass="26611">MRLTVIGCSGSFAGPDSPASCYLVEAADPDDPSRTWRVLLDLGSGALGTLQRFVSPLDVDAVLFSHLHPDHYFDLSGLYVVWKYHPGGPRPRIPVHGPAGVAAQAARSYGLAKDPGMAGEFEFHEYADGPLTIGPFTIRPVRVVHPVPAYAFRVEADGAVLTYSGDTGPCDALVEAAKGADLLLCEAAFQSGADNPTDLHLTGADAAAAATAAGAGRLVLTHIPPWHDRQVALGEARAGFDGPVELAATGATYDL</sequence>